<evidence type="ECO:0000256" key="7">
    <source>
        <dbReference type="ARBA" id="ARBA00023157"/>
    </source>
</evidence>
<evidence type="ECO:0000256" key="12">
    <source>
        <dbReference type="SAM" id="Phobius"/>
    </source>
</evidence>
<dbReference type="SUPFAM" id="SSF48726">
    <property type="entry name" value="Immunoglobulin"/>
    <property type="match status" value="1"/>
</dbReference>
<feature type="transmembrane region" description="Helical" evidence="12">
    <location>
        <begin position="38"/>
        <end position="56"/>
    </location>
</feature>
<dbReference type="InterPro" id="IPR013783">
    <property type="entry name" value="Ig-like_fold"/>
</dbReference>
<comment type="caution">
    <text evidence="14">The sequence shown here is derived from an EMBL/GenBank/DDBJ whole genome shotgun (WGS) entry which is preliminary data.</text>
</comment>
<evidence type="ECO:0000256" key="8">
    <source>
        <dbReference type="ARBA" id="ARBA00023170"/>
    </source>
</evidence>
<keyword evidence="2" id="KW-1003">Cell membrane</keyword>
<evidence type="ECO:0000259" key="13">
    <source>
        <dbReference type="Pfam" id="PF07686"/>
    </source>
</evidence>
<dbReference type="GO" id="GO:0006955">
    <property type="term" value="P:immune response"/>
    <property type="evidence" value="ECO:0007669"/>
    <property type="project" value="TreeGrafter"/>
</dbReference>
<keyword evidence="15" id="KW-1185">Reference proteome</keyword>
<dbReference type="GO" id="GO:0007166">
    <property type="term" value="P:cell surface receptor signaling pathway"/>
    <property type="evidence" value="ECO:0007669"/>
    <property type="project" value="TreeGrafter"/>
</dbReference>
<dbReference type="GO" id="GO:0042130">
    <property type="term" value="P:negative regulation of T cell proliferation"/>
    <property type="evidence" value="ECO:0007669"/>
    <property type="project" value="TreeGrafter"/>
</dbReference>
<dbReference type="PANTHER" id="PTHR25466">
    <property type="entry name" value="T-LYMPHOCYTE ACTIVATION ANTIGEN"/>
    <property type="match status" value="1"/>
</dbReference>
<evidence type="ECO:0000256" key="3">
    <source>
        <dbReference type="ARBA" id="ARBA00022692"/>
    </source>
</evidence>
<evidence type="ECO:0000256" key="11">
    <source>
        <dbReference type="SAM" id="MobiDB-lite"/>
    </source>
</evidence>
<evidence type="ECO:0000256" key="10">
    <source>
        <dbReference type="ARBA" id="ARBA00023319"/>
    </source>
</evidence>
<accession>A0A8J4XA60</accession>
<dbReference type="EMBL" id="QNUK01000690">
    <property type="protein sequence ID" value="KAF5890385.1"/>
    <property type="molecule type" value="Genomic_DNA"/>
</dbReference>
<keyword evidence="9" id="KW-0325">Glycoprotein</keyword>
<dbReference type="PANTHER" id="PTHR25466:SF11">
    <property type="entry name" value="GALECTIN 17-RELATED"/>
    <property type="match status" value="1"/>
</dbReference>
<keyword evidence="4" id="KW-0732">Signal</keyword>
<dbReference type="Gene3D" id="2.60.40.10">
    <property type="entry name" value="Immunoglobulins"/>
    <property type="match status" value="1"/>
</dbReference>
<dbReference type="Pfam" id="PF07686">
    <property type="entry name" value="V-set"/>
    <property type="match status" value="1"/>
</dbReference>
<evidence type="ECO:0000256" key="9">
    <source>
        <dbReference type="ARBA" id="ARBA00023180"/>
    </source>
</evidence>
<evidence type="ECO:0000256" key="5">
    <source>
        <dbReference type="ARBA" id="ARBA00022989"/>
    </source>
</evidence>
<organism evidence="14 15">
    <name type="scientific">Clarias magur</name>
    <name type="common">Asian catfish</name>
    <name type="synonym">Macropteronotus magur</name>
    <dbReference type="NCBI Taxonomy" id="1594786"/>
    <lineage>
        <taxon>Eukaryota</taxon>
        <taxon>Metazoa</taxon>
        <taxon>Chordata</taxon>
        <taxon>Craniata</taxon>
        <taxon>Vertebrata</taxon>
        <taxon>Euteleostomi</taxon>
        <taxon>Actinopterygii</taxon>
        <taxon>Neopterygii</taxon>
        <taxon>Teleostei</taxon>
        <taxon>Ostariophysi</taxon>
        <taxon>Siluriformes</taxon>
        <taxon>Clariidae</taxon>
        <taxon>Clarias</taxon>
    </lineage>
</organism>
<dbReference type="InterPro" id="IPR036179">
    <property type="entry name" value="Ig-like_dom_sf"/>
</dbReference>
<dbReference type="GO" id="GO:0009897">
    <property type="term" value="C:external side of plasma membrane"/>
    <property type="evidence" value="ECO:0007669"/>
    <property type="project" value="TreeGrafter"/>
</dbReference>
<keyword evidence="10" id="KW-0393">Immunoglobulin domain</keyword>
<dbReference type="GO" id="GO:0031295">
    <property type="term" value="P:T cell costimulation"/>
    <property type="evidence" value="ECO:0007669"/>
    <property type="project" value="TreeGrafter"/>
</dbReference>
<keyword evidence="6 12" id="KW-0472">Membrane</keyword>
<evidence type="ECO:0000256" key="4">
    <source>
        <dbReference type="ARBA" id="ARBA00022729"/>
    </source>
</evidence>
<sequence length="178" mass="19543">MVLLRPAMSSSVEGVPTEADGTPSTDKFPNTERSLTDIMTLLYIYIFCVAACVVSIRAAPLTYCAEVGSTVVLPCEWRDLSITTPHVKWFIGSEFLFERQGKVSIPGKGYEGRVDVPEDELLKGNCSLVLKDVRLTDEGVYSSYMLVNDGKTPAVAHKVQLSVYDKPETPSDRKSDSS</sequence>
<name>A0A8J4XA60_CLAMG</name>
<keyword evidence="5 12" id="KW-1133">Transmembrane helix</keyword>
<dbReference type="InterPro" id="IPR013106">
    <property type="entry name" value="Ig_V-set"/>
</dbReference>
<reference evidence="14" key="1">
    <citation type="submission" date="2020-07" db="EMBL/GenBank/DDBJ databases">
        <title>Clarias magur genome sequencing, assembly and annotation.</title>
        <authorList>
            <person name="Kushwaha B."/>
            <person name="Kumar R."/>
            <person name="Das P."/>
            <person name="Joshi C.G."/>
            <person name="Kumar D."/>
            <person name="Nagpure N.S."/>
            <person name="Pandey M."/>
            <person name="Agarwal S."/>
            <person name="Srivastava S."/>
            <person name="Singh M."/>
            <person name="Sahoo L."/>
            <person name="Jayasankar P."/>
            <person name="Meher P.K."/>
            <person name="Koringa P.G."/>
            <person name="Iquebal M.A."/>
            <person name="Das S.P."/>
            <person name="Bit A."/>
            <person name="Patnaik S."/>
            <person name="Patel N."/>
            <person name="Shah T.M."/>
            <person name="Hinsu A."/>
            <person name="Jena J.K."/>
        </authorList>
    </citation>
    <scope>NUCLEOTIDE SEQUENCE</scope>
    <source>
        <strain evidence="14">CIFAMagur01</strain>
        <tissue evidence="14">Testis</tissue>
    </source>
</reference>
<dbReference type="Proteomes" id="UP000727407">
    <property type="component" value="Unassembled WGS sequence"/>
</dbReference>
<feature type="region of interest" description="Disordered" evidence="11">
    <location>
        <begin position="1"/>
        <end position="29"/>
    </location>
</feature>
<dbReference type="AlphaFoldDB" id="A0A8J4XA60"/>
<dbReference type="InterPro" id="IPR051713">
    <property type="entry name" value="T-cell_Activation_Regulation"/>
</dbReference>
<gene>
    <name evidence="14" type="ORF">DAT39_019902</name>
</gene>
<keyword evidence="7" id="KW-1015">Disulfide bond</keyword>
<keyword evidence="8" id="KW-0675">Receptor</keyword>
<evidence type="ECO:0000313" key="15">
    <source>
        <dbReference type="Proteomes" id="UP000727407"/>
    </source>
</evidence>
<comment type="subcellular location">
    <subcellularLocation>
        <location evidence="1">Cell membrane</location>
        <topology evidence="1">Single-pass type I membrane protein</topology>
    </subcellularLocation>
</comment>
<evidence type="ECO:0000256" key="6">
    <source>
        <dbReference type="ARBA" id="ARBA00023136"/>
    </source>
</evidence>
<evidence type="ECO:0000313" key="14">
    <source>
        <dbReference type="EMBL" id="KAF5890385.1"/>
    </source>
</evidence>
<feature type="non-terminal residue" evidence="14">
    <location>
        <position position="178"/>
    </location>
</feature>
<dbReference type="GO" id="GO:0071222">
    <property type="term" value="P:cellular response to lipopolysaccharide"/>
    <property type="evidence" value="ECO:0007669"/>
    <property type="project" value="TreeGrafter"/>
</dbReference>
<dbReference type="GO" id="GO:0042102">
    <property type="term" value="P:positive regulation of T cell proliferation"/>
    <property type="evidence" value="ECO:0007669"/>
    <property type="project" value="TreeGrafter"/>
</dbReference>
<proteinExistence type="predicted"/>
<evidence type="ECO:0000256" key="2">
    <source>
        <dbReference type="ARBA" id="ARBA00022475"/>
    </source>
</evidence>
<evidence type="ECO:0000256" key="1">
    <source>
        <dbReference type="ARBA" id="ARBA00004251"/>
    </source>
</evidence>
<protein>
    <recommendedName>
        <fullName evidence="13">Immunoglobulin V-set domain-containing protein</fullName>
    </recommendedName>
</protein>
<keyword evidence="3 12" id="KW-0812">Transmembrane</keyword>
<dbReference type="OrthoDB" id="8901134at2759"/>
<feature type="domain" description="Immunoglobulin V-set" evidence="13">
    <location>
        <begin position="65"/>
        <end position="163"/>
    </location>
</feature>